<proteinExistence type="predicted"/>
<evidence type="ECO:0000313" key="1">
    <source>
        <dbReference type="EMBL" id="TLV02746.1"/>
    </source>
</evidence>
<dbReference type="RefSeq" id="WP_138363956.1">
    <property type="nucleotide sequence ID" value="NZ_VCEJ01000002.1"/>
</dbReference>
<keyword evidence="2" id="KW-1185">Reference proteome</keyword>
<name>A0A5R9L2F7_9BACT</name>
<reference evidence="1 2" key="1">
    <citation type="submission" date="2019-05" db="EMBL/GenBank/DDBJ databases">
        <authorList>
            <person name="Qu J.-H."/>
        </authorList>
    </citation>
    <scope>NUCLEOTIDE SEQUENCE [LARGE SCALE GENOMIC DNA]</scope>
    <source>
        <strain evidence="1 2">T17</strain>
    </source>
</reference>
<protein>
    <recommendedName>
        <fullName evidence="3">Apea-like HEPN domain-containing protein</fullName>
    </recommendedName>
</protein>
<gene>
    <name evidence="1" type="ORF">FEN17_03755</name>
</gene>
<dbReference type="EMBL" id="VCEJ01000002">
    <property type="protein sequence ID" value="TLV02746.1"/>
    <property type="molecule type" value="Genomic_DNA"/>
</dbReference>
<dbReference type="Proteomes" id="UP000306402">
    <property type="component" value="Unassembled WGS sequence"/>
</dbReference>
<dbReference type="AlphaFoldDB" id="A0A5R9L2F7"/>
<organism evidence="1 2">
    <name type="scientific">Dyadobacter luticola</name>
    <dbReference type="NCBI Taxonomy" id="1979387"/>
    <lineage>
        <taxon>Bacteria</taxon>
        <taxon>Pseudomonadati</taxon>
        <taxon>Bacteroidota</taxon>
        <taxon>Cytophagia</taxon>
        <taxon>Cytophagales</taxon>
        <taxon>Spirosomataceae</taxon>
        <taxon>Dyadobacter</taxon>
    </lineage>
</organism>
<sequence>MRKANYSHWENIDKLEGVLFFAQLIDEMLFDYTLDSYKPSALNSRLLCIECFETLEEIKEGFIPKKSLQSVVEELKWSLNRDVAAKSLFGVKFENYVERLKPNELKIYELENIVDLLYNSFNDRKYLASIITCLSDFVKTGSKKEKIRSLTGSFVTELINYGYNKNYIYYQNFNFFFNKQKRKQIKSEADIEDFFKIFDFQRHEFTAVFKGGMIFQNFRDTLNAFNIVVTRNYSCFSKMRDDAAFKRELKVNECFIICSKIEALDHHSARASAENVLAQVSNIFNFYHHKNKPEILDKAVVSRSSDNYVVVIDKLSKSVLRSEYEQGAMEAARSVESTLGNLHLDTESTHRFARSIDLHSAAISTTALENQLLDFWAALETLLPKIAESDKDRIVQICNRLVPFLQLNYIHKILGELHKDLNLWNEAFINSMLEKIGAGANYSALEKIAALVSLEQSKPLRQELYNELTDFPLLRNRVYSIHESLKSVDNIEKLLETHKMKIDWHLRRIYRTRGQIIHSGKYPSFISILIENLHNYLDIFLHKIIELSKSQRISSIEQGVLEIEVALEFQIRLLKKHRGEALSVDNFREAILGEKRV</sequence>
<evidence type="ECO:0000313" key="2">
    <source>
        <dbReference type="Proteomes" id="UP000306402"/>
    </source>
</evidence>
<accession>A0A5R9L2F7</accession>
<dbReference type="OrthoDB" id="6626310at2"/>
<evidence type="ECO:0008006" key="3">
    <source>
        <dbReference type="Google" id="ProtNLM"/>
    </source>
</evidence>
<comment type="caution">
    <text evidence="1">The sequence shown here is derived from an EMBL/GenBank/DDBJ whole genome shotgun (WGS) entry which is preliminary data.</text>
</comment>